<sequence>MDSSPTISLLGDVEPNLILGTHDLIAKCLYVGPTNDMIMLEFYGHGNLKDNVAIHGPTQLLKWARQMIEGVQFIHSKGVRHSDIRLSQWLLDPQMNARLSDFNSSGYDECPAQGLPGQKALGVEDASHFMPRDCCEDNSVRSDLFALGSALYEIECGNAPFADQDDESITQRFAQGDFPSVWGLIIGRIILGSWKGEFDSATELLEMAWPLRSASYEDAHS</sequence>
<keyword evidence="1" id="KW-0547">Nucleotide-binding</keyword>
<dbReference type="GO" id="GO:0005737">
    <property type="term" value="C:cytoplasm"/>
    <property type="evidence" value="ECO:0007669"/>
    <property type="project" value="TreeGrafter"/>
</dbReference>
<evidence type="ECO:0000259" key="3">
    <source>
        <dbReference type="PROSITE" id="PS50011"/>
    </source>
</evidence>
<dbReference type="PROSITE" id="PS50011">
    <property type="entry name" value="PROTEIN_KINASE_DOM"/>
    <property type="match status" value="1"/>
</dbReference>
<evidence type="ECO:0000256" key="2">
    <source>
        <dbReference type="ARBA" id="ARBA00022840"/>
    </source>
</evidence>
<dbReference type="Gene3D" id="1.10.510.10">
    <property type="entry name" value="Transferase(Phosphotransferase) domain 1"/>
    <property type="match status" value="1"/>
</dbReference>
<organism evidence="4 5">
    <name type="scientific">Hortaea werneckii</name>
    <name type="common">Black yeast</name>
    <name type="synonym">Cladosporium werneckii</name>
    <dbReference type="NCBI Taxonomy" id="91943"/>
    <lineage>
        <taxon>Eukaryota</taxon>
        <taxon>Fungi</taxon>
        <taxon>Dikarya</taxon>
        <taxon>Ascomycota</taxon>
        <taxon>Pezizomycotina</taxon>
        <taxon>Dothideomycetes</taxon>
        <taxon>Dothideomycetidae</taxon>
        <taxon>Mycosphaerellales</taxon>
        <taxon>Teratosphaeriaceae</taxon>
        <taxon>Hortaea</taxon>
    </lineage>
</organism>
<accession>A0A3M7G7M9</accession>
<dbReference type="SMART" id="SM00220">
    <property type="entry name" value="S_TKc"/>
    <property type="match status" value="1"/>
</dbReference>
<proteinExistence type="predicted"/>
<dbReference type="SUPFAM" id="SSF56112">
    <property type="entry name" value="Protein kinase-like (PK-like)"/>
    <property type="match status" value="1"/>
</dbReference>
<name>A0A3M7G7M9_HORWE</name>
<keyword evidence="2" id="KW-0067">ATP-binding</keyword>
<dbReference type="PANTHER" id="PTHR24346:SF30">
    <property type="entry name" value="MATERNAL EMBRYONIC LEUCINE ZIPPER KINASE"/>
    <property type="match status" value="1"/>
</dbReference>
<dbReference type="GO" id="GO:0005524">
    <property type="term" value="F:ATP binding"/>
    <property type="evidence" value="ECO:0007669"/>
    <property type="project" value="UniProtKB-KW"/>
</dbReference>
<evidence type="ECO:0000313" key="5">
    <source>
        <dbReference type="Proteomes" id="UP000269539"/>
    </source>
</evidence>
<gene>
    <name evidence="4" type="ORF">D0864_04901</name>
</gene>
<dbReference type="AlphaFoldDB" id="A0A3M7G7M9"/>
<dbReference type="EMBL" id="QWIO01000436">
    <property type="protein sequence ID" value="RMY97152.1"/>
    <property type="molecule type" value="Genomic_DNA"/>
</dbReference>
<comment type="caution">
    <text evidence="4">The sequence shown here is derived from an EMBL/GenBank/DDBJ whole genome shotgun (WGS) entry which is preliminary data.</text>
</comment>
<reference evidence="4 5" key="1">
    <citation type="journal article" date="2018" name="BMC Genomics">
        <title>Genomic evidence for intraspecific hybridization in a clonal and extremely halotolerant yeast.</title>
        <authorList>
            <person name="Gostincar C."/>
            <person name="Stajich J.E."/>
            <person name="Zupancic J."/>
            <person name="Zalar P."/>
            <person name="Gunde-Cimerman N."/>
        </authorList>
    </citation>
    <scope>NUCLEOTIDE SEQUENCE [LARGE SCALE GENOMIC DNA]</scope>
    <source>
        <strain evidence="4 5">EXF-10513</strain>
    </source>
</reference>
<dbReference type="GO" id="GO:0035556">
    <property type="term" value="P:intracellular signal transduction"/>
    <property type="evidence" value="ECO:0007669"/>
    <property type="project" value="TreeGrafter"/>
</dbReference>
<dbReference type="PANTHER" id="PTHR24346">
    <property type="entry name" value="MAP/MICROTUBULE AFFINITY-REGULATING KINASE"/>
    <property type="match status" value="1"/>
</dbReference>
<evidence type="ECO:0000313" key="4">
    <source>
        <dbReference type="EMBL" id="RMY97152.1"/>
    </source>
</evidence>
<feature type="domain" description="Protein kinase" evidence="3">
    <location>
        <begin position="1"/>
        <end position="221"/>
    </location>
</feature>
<dbReference type="GO" id="GO:0004674">
    <property type="term" value="F:protein serine/threonine kinase activity"/>
    <property type="evidence" value="ECO:0007669"/>
    <property type="project" value="TreeGrafter"/>
</dbReference>
<dbReference type="InterPro" id="IPR011009">
    <property type="entry name" value="Kinase-like_dom_sf"/>
</dbReference>
<dbReference type="VEuPathDB" id="FungiDB:BTJ68_12512"/>
<protein>
    <recommendedName>
        <fullName evidence="3">Protein kinase domain-containing protein</fullName>
    </recommendedName>
</protein>
<dbReference type="Pfam" id="PF00069">
    <property type="entry name" value="Pkinase"/>
    <property type="match status" value="1"/>
</dbReference>
<dbReference type="Proteomes" id="UP000269539">
    <property type="component" value="Unassembled WGS sequence"/>
</dbReference>
<evidence type="ECO:0000256" key="1">
    <source>
        <dbReference type="ARBA" id="ARBA00022741"/>
    </source>
</evidence>
<dbReference type="InterPro" id="IPR000719">
    <property type="entry name" value="Prot_kinase_dom"/>
</dbReference>